<comment type="caution">
    <text evidence="1">The sequence shown here is derived from an EMBL/GenBank/DDBJ whole genome shotgun (WGS) entry which is preliminary data.</text>
</comment>
<dbReference type="EMBL" id="ANOH01000415">
    <property type="protein sequence ID" value="EMI52600.1"/>
    <property type="molecule type" value="Genomic_DNA"/>
</dbReference>
<organism evidence="1 2">
    <name type="scientific">Rhodopirellula sallentina SM41</name>
    <dbReference type="NCBI Taxonomy" id="1263870"/>
    <lineage>
        <taxon>Bacteria</taxon>
        <taxon>Pseudomonadati</taxon>
        <taxon>Planctomycetota</taxon>
        <taxon>Planctomycetia</taxon>
        <taxon>Pirellulales</taxon>
        <taxon>Pirellulaceae</taxon>
        <taxon>Rhodopirellula</taxon>
    </lineage>
</organism>
<evidence type="ECO:0000313" key="1">
    <source>
        <dbReference type="EMBL" id="EMI52600.1"/>
    </source>
</evidence>
<accession>M5TTW5</accession>
<reference evidence="1 2" key="1">
    <citation type="journal article" date="2013" name="Mar. Genomics">
        <title>Expression of sulfatases in Rhodopirellula baltica and the diversity of sulfatases in the genus Rhodopirellula.</title>
        <authorList>
            <person name="Wegner C.E."/>
            <person name="Richter-Heitmann T."/>
            <person name="Klindworth A."/>
            <person name="Klockow C."/>
            <person name="Richter M."/>
            <person name="Achstetter T."/>
            <person name="Glockner F.O."/>
            <person name="Harder J."/>
        </authorList>
    </citation>
    <scope>NUCLEOTIDE SEQUENCE [LARGE SCALE GENOMIC DNA]</scope>
    <source>
        <strain evidence="1 2">SM41</strain>
    </source>
</reference>
<gene>
    <name evidence="1" type="ORF">RSSM_05955</name>
</gene>
<name>M5TTW5_9BACT</name>
<keyword evidence="2" id="KW-1185">Reference proteome</keyword>
<dbReference type="AlphaFoldDB" id="M5TTW5"/>
<protein>
    <submittedName>
        <fullName evidence="1">Uncharacterized protein</fullName>
    </submittedName>
</protein>
<proteinExistence type="predicted"/>
<evidence type="ECO:0000313" key="2">
    <source>
        <dbReference type="Proteomes" id="UP000011885"/>
    </source>
</evidence>
<dbReference type="PATRIC" id="fig|1263870.3.peg.6310"/>
<dbReference type="Proteomes" id="UP000011885">
    <property type="component" value="Unassembled WGS sequence"/>
</dbReference>
<sequence length="93" mass="10667">MIATLVSLLRSDRHDYLKTDYFTLTEERPAPATVRPTVDVHYKGKAVTADQTGGRQSLNLISNSKDVLSGPRIQPTRDCYFEPNKIWEFSFYQ</sequence>